<evidence type="ECO:0000256" key="3">
    <source>
        <dbReference type="ARBA" id="ARBA00022448"/>
    </source>
</evidence>
<dbReference type="InterPro" id="IPR003538">
    <property type="entry name" value="TonB"/>
</dbReference>
<dbReference type="PROSITE" id="PS52015">
    <property type="entry name" value="TONB_CTD"/>
    <property type="match status" value="1"/>
</dbReference>
<evidence type="ECO:0000256" key="7">
    <source>
        <dbReference type="ARBA" id="ARBA00022927"/>
    </source>
</evidence>
<organism evidence="12 13">
    <name type="scientific">Sulfurimonas lithotrophica</name>
    <dbReference type="NCBI Taxonomy" id="2590022"/>
    <lineage>
        <taxon>Bacteria</taxon>
        <taxon>Pseudomonadati</taxon>
        <taxon>Campylobacterota</taxon>
        <taxon>Epsilonproteobacteria</taxon>
        <taxon>Campylobacterales</taxon>
        <taxon>Sulfurimonadaceae</taxon>
        <taxon>Sulfurimonas</taxon>
    </lineage>
</organism>
<dbReference type="Pfam" id="PF03544">
    <property type="entry name" value="TonB_C"/>
    <property type="match status" value="1"/>
</dbReference>
<dbReference type="GO" id="GO:0098797">
    <property type="term" value="C:plasma membrane protein complex"/>
    <property type="evidence" value="ECO:0007669"/>
    <property type="project" value="TreeGrafter"/>
</dbReference>
<evidence type="ECO:0000259" key="11">
    <source>
        <dbReference type="PROSITE" id="PS52015"/>
    </source>
</evidence>
<accession>A0A5P8P1D1</accession>
<evidence type="ECO:0000256" key="9">
    <source>
        <dbReference type="ARBA" id="ARBA00023136"/>
    </source>
</evidence>
<keyword evidence="4" id="KW-1003">Cell membrane</keyword>
<keyword evidence="6 10" id="KW-0812">Transmembrane</keyword>
<dbReference type="PANTHER" id="PTHR33446:SF2">
    <property type="entry name" value="PROTEIN TONB"/>
    <property type="match status" value="1"/>
</dbReference>
<dbReference type="PANTHER" id="PTHR33446">
    <property type="entry name" value="PROTEIN TONB-RELATED"/>
    <property type="match status" value="1"/>
</dbReference>
<evidence type="ECO:0000256" key="8">
    <source>
        <dbReference type="ARBA" id="ARBA00022989"/>
    </source>
</evidence>
<keyword evidence="13" id="KW-1185">Reference proteome</keyword>
<sequence>MNRYFSSFVISLFVYVSLFAGAVVFFNKNDTFSDKEIKKPNVVTVCMVAPQPKLIKEPIKKKIVKKKKVVKKKKPIKKKIIKKELPKPSQSLKKEEIIKEKIVKEEVVKEQVAMEQPEIKKTQQVVAKEKPYINPDEIKAKQNLFFTELRNKINKNKSYPRRARRRGIEGNVEVKFFLQSDGSVKSIEFVSGKNIFKKSVIEAIENSFPVEVDKTLFSFPKEFKISIEYILS</sequence>
<keyword evidence="7" id="KW-0653">Protein transport</keyword>
<dbReference type="AlphaFoldDB" id="A0A5P8P1D1"/>
<evidence type="ECO:0000256" key="1">
    <source>
        <dbReference type="ARBA" id="ARBA00004383"/>
    </source>
</evidence>
<evidence type="ECO:0000256" key="2">
    <source>
        <dbReference type="ARBA" id="ARBA00006555"/>
    </source>
</evidence>
<keyword evidence="8 10" id="KW-1133">Transmembrane helix</keyword>
<dbReference type="Gene3D" id="3.30.1150.10">
    <property type="match status" value="1"/>
</dbReference>
<dbReference type="GO" id="GO:0015891">
    <property type="term" value="P:siderophore transport"/>
    <property type="evidence" value="ECO:0007669"/>
    <property type="project" value="InterPro"/>
</dbReference>
<dbReference type="OrthoDB" id="5334999at2"/>
<keyword evidence="9 10" id="KW-0472">Membrane</keyword>
<dbReference type="InterPro" id="IPR037682">
    <property type="entry name" value="TonB_C"/>
</dbReference>
<evidence type="ECO:0000256" key="4">
    <source>
        <dbReference type="ARBA" id="ARBA00022475"/>
    </source>
</evidence>
<dbReference type="EMBL" id="CP043617">
    <property type="protein sequence ID" value="QFR49465.1"/>
    <property type="molecule type" value="Genomic_DNA"/>
</dbReference>
<feature type="domain" description="TonB C-terminal" evidence="11">
    <location>
        <begin position="144"/>
        <end position="232"/>
    </location>
</feature>
<evidence type="ECO:0000256" key="10">
    <source>
        <dbReference type="SAM" id="Phobius"/>
    </source>
</evidence>
<evidence type="ECO:0000313" key="13">
    <source>
        <dbReference type="Proteomes" id="UP000326944"/>
    </source>
</evidence>
<protein>
    <submittedName>
        <fullName evidence="12">TonB family protein</fullName>
    </submittedName>
</protein>
<dbReference type="InterPro" id="IPR051045">
    <property type="entry name" value="TonB-dependent_transducer"/>
</dbReference>
<evidence type="ECO:0000256" key="6">
    <source>
        <dbReference type="ARBA" id="ARBA00022692"/>
    </source>
</evidence>
<evidence type="ECO:0000313" key="12">
    <source>
        <dbReference type="EMBL" id="QFR49465.1"/>
    </source>
</evidence>
<comment type="subcellular location">
    <subcellularLocation>
        <location evidence="1">Cell inner membrane</location>
        <topology evidence="1">Single-pass membrane protein</topology>
        <orientation evidence="1">Periplasmic side</orientation>
    </subcellularLocation>
</comment>
<reference evidence="12 13" key="1">
    <citation type="submission" date="2019-09" db="EMBL/GenBank/DDBJ databases">
        <title>Sulfurimonas gotlandica sp. nov., a chemoautotrophic and psychrotolerant epsilonproteobacterium isolated from a pelagic redoxcline, and an emended description of the genus Sulfurimonas.</title>
        <authorList>
            <person name="Wang S."/>
            <person name="Jiang L."/>
            <person name="Shao S."/>
        </authorList>
    </citation>
    <scope>NUCLEOTIDE SEQUENCE [LARGE SCALE GENOMIC DNA]</scope>
    <source>
        <strain evidence="12 13">GYSZ_1</strain>
    </source>
</reference>
<name>A0A5P8P1D1_9BACT</name>
<dbReference type="PRINTS" id="PR01374">
    <property type="entry name" value="TONBPROTEIN"/>
</dbReference>
<dbReference type="SUPFAM" id="SSF74653">
    <property type="entry name" value="TolA/TonB C-terminal domain"/>
    <property type="match status" value="1"/>
</dbReference>
<keyword evidence="5" id="KW-0997">Cell inner membrane</keyword>
<keyword evidence="3" id="KW-0813">Transport</keyword>
<dbReference type="GO" id="GO:0030288">
    <property type="term" value="C:outer membrane-bounded periplasmic space"/>
    <property type="evidence" value="ECO:0007669"/>
    <property type="project" value="InterPro"/>
</dbReference>
<dbReference type="KEGG" id="sulg:FJR48_06870"/>
<dbReference type="GO" id="GO:0015031">
    <property type="term" value="P:protein transport"/>
    <property type="evidence" value="ECO:0007669"/>
    <property type="project" value="UniProtKB-KW"/>
</dbReference>
<dbReference type="InterPro" id="IPR006260">
    <property type="entry name" value="TonB/TolA_C"/>
</dbReference>
<dbReference type="RefSeq" id="WP_152307409.1">
    <property type="nucleotide sequence ID" value="NZ_CP043617.1"/>
</dbReference>
<dbReference type="GO" id="GO:0055085">
    <property type="term" value="P:transmembrane transport"/>
    <property type="evidence" value="ECO:0007669"/>
    <property type="project" value="InterPro"/>
</dbReference>
<comment type="similarity">
    <text evidence="2">Belongs to the TonB family.</text>
</comment>
<proteinExistence type="inferred from homology"/>
<evidence type="ECO:0000256" key="5">
    <source>
        <dbReference type="ARBA" id="ARBA00022519"/>
    </source>
</evidence>
<dbReference type="NCBIfam" id="TIGR01352">
    <property type="entry name" value="tonB_Cterm"/>
    <property type="match status" value="1"/>
</dbReference>
<dbReference type="GO" id="GO:0031992">
    <property type="term" value="F:energy transducer activity"/>
    <property type="evidence" value="ECO:0007669"/>
    <property type="project" value="InterPro"/>
</dbReference>
<feature type="transmembrane region" description="Helical" evidence="10">
    <location>
        <begin position="6"/>
        <end position="26"/>
    </location>
</feature>
<gene>
    <name evidence="12" type="ORF">FJR48_06870</name>
</gene>
<dbReference type="Proteomes" id="UP000326944">
    <property type="component" value="Chromosome"/>
</dbReference>